<dbReference type="Proteomes" id="UP000483820">
    <property type="component" value="Chromosome II"/>
</dbReference>
<dbReference type="RefSeq" id="XP_053590829.1">
    <property type="nucleotide sequence ID" value="XM_053726635.1"/>
</dbReference>
<sequence>MKISTLQVRSDEPIATWYHVASGNSFSDVAMGGRAVFDLLKEPEIQNSKRVTIATSSKNIQVIAREKLTKCLNLRIEFSSFLGNYHQLSQEIFEISRENRPIGAIIDYYVHDYFNTKLYPNFAKIVADLKAKRTKIGRINAITIPMESDAELNVFIVPEDEERIKNTWILRMAVMEKRRNAD</sequence>
<accession>A0A6A5HKT1</accession>
<gene>
    <name evidence="1" type="ORF">GCK72_008081</name>
</gene>
<dbReference type="AlphaFoldDB" id="A0A6A5HKT1"/>
<evidence type="ECO:0000313" key="2">
    <source>
        <dbReference type="Proteomes" id="UP000483820"/>
    </source>
</evidence>
<reference evidence="1 2" key="1">
    <citation type="submission" date="2019-12" db="EMBL/GenBank/DDBJ databases">
        <title>Chromosome-level assembly of the Caenorhabditis remanei genome.</title>
        <authorList>
            <person name="Teterina A.A."/>
            <person name="Willis J.H."/>
            <person name="Phillips P.C."/>
        </authorList>
    </citation>
    <scope>NUCLEOTIDE SEQUENCE [LARGE SCALE GENOMIC DNA]</scope>
    <source>
        <strain evidence="1 2">PX506</strain>
        <tissue evidence="1">Whole organism</tissue>
    </source>
</reference>
<comment type="caution">
    <text evidence="1">The sequence shown here is derived from an EMBL/GenBank/DDBJ whole genome shotgun (WGS) entry which is preliminary data.</text>
</comment>
<name>A0A6A5HKT1_CAERE</name>
<protein>
    <recommendedName>
        <fullName evidence="3">DUF38 domain-containing protein</fullName>
    </recommendedName>
</protein>
<dbReference type="KEGG" id="crq:GCK72_008081"/>
<dbReference type="CTD" id="9807057"/>
<organism evidence="1 2">
    <name type="scientific">Caenorhabditis remanei</name>
    <name type="common">Caenorhabditis vulgaris</name>
    <dbReference type="NCBI Taxonomy" id="31234"/>
    <lineage>
        <taxon>Eukaryota</taxon>
        <taxon>Metazoa</taxon>
        <taxon>Ecdysozoa</taxon>
        <taxon>Nematoda</taxon>
        <taxon>Chromadorea</taxon>
        <taxon>Rhabditida</taxon>
        <taxon>Rhabditina</taxon>
        <taxon>Rhabditomorpha</taxon>
        <taxon>Rhabditoidea</taxon>
        <taxon>Rhabditidae</taxon>
        <taxon>Peloderinae</taxon>
        <taxon>Caenorhabditis</taxon>
    </lineage>
</organism>
<evidence type="ECO:0008006" key="3">
    <source>
        <dbReference type="Google" id="ProtNLM"/>
    </source>
</evidence>
<dbReference type="EMBL" id="WUAV01000002">
    <property type="protein sequence ID" value="KAF1768119.1"/>
    <property type="molecule type" value="Genomic_DNA"/>
</dbReference>
<proteinExistence type="predicted"/>
<evidence type="ECO:0000313" key="1">
    <source>
        <dbReference type="EMBL" id="KAF1768119.1"/>
    </source>
</evidence>
<dbReference type="GeneID" id="9807057"/>